<dbReference type="InterPro" id="IPR036514">
    <property type="entry name" value="SGNH_hydro_sf"/>
</dbReference>
<accession>A0AAD5GXZ7</accession>
<dbReference type="InterPro" id="IPR013830">
    <property type="entry name" value="SGNH_hydro"/>
</dbReference>
<sequence length="289" mass="31024">MAPPMARPRAALAARALILAAAVAVCAAVPLKVPTARPGECWDTLTRELKASELPGKGYGLIFYGDSITESLRGTDKCRDVCLKSKTRSSCKGIPEVLQKYFGVYRPGVMGMSMDESAHLLWRLQNGQIPRVNQPKTVVLNIGTNDLTNCAWSAKNAQKKQAAINKEIPGIVGRIQQSVALLLQQMPNTRVLVLGILPRGTGSGKGAKLGANDMSWPSHYTQGIASINALLKAYADQTPRVEFIDCGSVFIKGNQIDANLMADAVHPTAAGWDKMAACMQNTVATLMAY</sequence>
<organism evidence="3 4">
    <name type="scientific">Chlorella ohadii</name>
    <dbReference type="NCBI Taxonomy" id="2649997"/>
    <lineage>
        <taxon>Eukaryota</taxon>
        <taxon>Viridiplantae</taxon>
        <taxon>Chlorophyta</taxon>
        <taxon>core chlorophytes</taxon>
        <taxon>Trebouxiophyceae</taxon>
        <taxon>Chlorellales</taxon>
        <taxon>Chlorellaceae</taxon>
        <taxon>Chlorella clade</taxon>
        <taxon>Chlorella</taxon>
    </lineage>
</organism>
<evidence type="ECO:0000259" key="2">
    <source>
        <dbReference type="Pfam" id="PF13472"/>
    </source>
</evidence>
<dbReference type="PANTHER" id="PTHR30383">
    <property type="entry name" value="THIOESTERASE 1/PROTEASE 1/LYSOPHOSPHOLIPASE L1"/>
    <property type="match status" value="1"/>
</dbReference>
<reference evidence="3" key="1">
    <citation type="submission" date="2020-11" db="EMBL/GenBank/DDBJ databases">
        <title>Chlorella ohadii genome sequencing and assembly.</title>
        <authorList>
            <person name="Murik O."/>
            <person name="Treves H."/>
            <person name="Kedem I."/>
            <person name="Shotland Y."/>
            <person name="Kaplan A."/>
        </authorList>
    </citation>
    <scope>NUCLEOTIDE SEQUENCE</scope>
    <source>
        <strain evidence="3">1</strain>
    </source>
</reference>
<dbReference type="AlphaFoldDB" id="A0AAD5GXZ7"/>
<evidence type="ECO:0000256" key="1">
    <source>
        <dbReference type="SAM" id="SignalP"/>
    </source>
</evidence>
<keyword evidence="1" id="KW-0732">Signal</keyword>
<dbReference type="PANTHER" id="PTHR30383:SF5">
    <property type="entry name" value="SGNH HYDROLASE-TYPE ESTERASE DOMAIN-CONTAINING PROTEIN"/>
    <property type="match status" value="1"/>
</dbReference>
<feature type="domain" description="SGNH hydrolase-type esterase" evidence="2">
    <location>
        <begin position="63"/>
        <end position="271"/>
    </location>
</feature>
<proteinExistence type="predicted"/>
<evidence type="ECO:0000313" key="3">
    <source>
        <dbReference type="EMBL" id="KAI7836554.1"/>
    </source>
</evidence>
<name>A0AAD5GXZ7_9CHLO</name>
<dbReference type="Pfam" id="PF13472">
    <property type="entry name" value="Lipase_GDSL_2"/>
    <property type="match status" value="1"/>
</dbReference>
<feature type="chain" id="PRO_5042054387" description="SGNH hydrolase-type esterase domain-containing protein" evidence="1">
    <location>
        <begin position="29"/>
        <end position="289"/>
    </location>
</feature>
<comment type="caution">
    <text evidence="3">The sequence shown here is derived from an EMBL/GenBank/DDBJ whole genome shotgun (WGS) entry which is preliminary data.</text>
</comment>
<dbReference type="Gene3D" id="3.40.50.1110">
    <property type="entry name" value="SGNH hydrolase"/>
    <property type="match status" value="1"/>
</dbReference>
<dbReference type="GO" id="GO:0004622">
    <property type="term" value="F:phosphatidylcholine lysophospholipase activity"/>
    <property type="evidence" value="ECO:0007669"/>
    <property type="project" value="TreeGrafter"/>
</dbReference>
<dbReference type="EMBL" id="JADXDR010000182">
    <property type="protein sequence ID" value="KAI7836554.1"/>
    <property type="molecule type" value="Genomic_DNA"/>
</dbReference>
<gene>
    <name evidence="3" type="ORF">COHA_009572</name>
</gene>
<dbReference type="SUPFAM" id="SSF52266">
    <property type="entry name" value="SGNH hydrolase"/>
    <property type="match status" value="1"/>
</dbReference>
<evidence type="ECO:0000313" key="4">
    <source>
        <dbReference type="Proteomes" id="UP001205105"/>
    </source>
</evidence>
<dbReference type="InterPro" id="IPR051532">
    <property type="entry name" value="Ester_Hydrolysis_Enzymes"/>
</dbReference>
<keyword evidence="4" id="KW-1185">Reference proteome</keyword>
<dbReference type="Proteomes" id="UP001205105">
    <property type="component" value="Unassembled WGS sequence"/>
</dbReference>
<protein>
    <recommendedName>
        <fullName evidence="2">SGNH hydrolase-type esterase domain-containing protein</fullName>
    </recommendedName>
</protein>
<feature type="signal peptide" evidence="1">
    <location>
        <begin position="1"/>
        <end position="28"/>
    </location>
</feature>